<comment type="subcellular location">
    <subcellularLocation>
        <location evidence="1">Cell membrane</location>
        <topology evidence="1">Multi-pass membrane protein</topology>
    </subcellularLocation>
</comment>
<keyword evidence="2" id="KW-1003">Cell membrane</keyword>
<feature type="transmembrane region" description="Helical" evidence="6">
    <location>
        <begin position="9"/>
        <end position="31"/>
    </location>
</feature>
<feature type="transmembrane region" description="Helical" evidence="6">
    <location>
        <begin position="223"/>
        <end position="239"/>
    </location>
</feature>
<evidence type="ECO:0000256" key="5">
    <source>
        <dbReference type="ARBA" id="ARBA00023136"/>
    </source>
</evidence>
<evidence type="ECO:0000256" key="1">
    <source>
        <dbReference type="ARBA" id="ARBA00004651"/>
    </source>
</evidence>
<gene>
    <name evidence="7" type="ORF">HNP38_001462</name>
</gene>
<evidence type="ECO:0000313" key="8">
    <source>
        <dbReference type="Proteomes" id="UP000592180"/>
    </source>
</evidence>
<dbReference type="EMBL" id="JACHLE010000001">
    <property type="protein sequence ID" value="MBB4806190.1"/>
    <property type="molecule type" value="Genomic_DNA"/>
</dbReference>
<feature type="transmembrane region" description="Helical" evidence="6">
    <location>
        <begin position="87"/>
        <end position="107"/>
    </location>
</feature>
<evidence type="ECO:0000256" key="2">
    <source>
        <dbReference type="ARBA" id="ARBA00022475"/>
    </source>
</evidence>
<dbReference type="Proteomes" id="UP000592180">
    <property type="component" value="Unassembled WGS sequence"/>
</dbReference>
<dbReference type="PANTHER" id="PTHR30250:SF26">
    <property type="entry name" value="PSMA PROTEIN"/>
    <property type="match status" value="1"/>
</dbReference>
<organism evidence="7 8">
    <name type="scientific">Chryseobacterium defluvii</name>
    <dbReference type="NCBI Taxonomy" id="160396"/>
    <lineage>
        <taxon>Bacteria</taxon>
        <taxon>Pseudomonadati</taxon>
        <taxon>Bacteroidota</taxon>
        <taxon>Flavobacteriia</taxon>
        <taxon>Flavobacteriales</taxon>
        <taxon>Weeksellaceae</taxon>
        <taxon>Chryseobacterium group</taxon>
        <taxon>Chryseobacterium</taxon>
    </lineage>
</organism>
<dbReference type="PANTHER" id="PTHR30250">
    <property type="entry name" value="PST FAMILY PREDICTED COLANIC ACID TRANSPORTER"/>
    <property type="match status" value="1"/>
</dbReference>
<dbReference type="InterPro" id="IPR002797">
    <property type="entry name" value="Polysacc_synth"/>
</dbReference>
<comment type="caution">
    <text evidence="7">The sequence shown here is derived from an EMBL/GenBank/DDBJ whole genome shotgun (WGS) entry which is preliminary data.</text>
</comment>
<dbReference type="AlphaFoldDB" id="A0A840KF97"/>
<feature type="transmembrane region" description="Helical" evidence="6">
    <location>
        <begin position="189"/>
        <end position="211"/>
    </location>
</feature>
<feature type="transmembrane region" description="Helical" evidence="6">
    <location>
        <begin position="372"/>
        <end position="391"/>
    </location>
</feature>
<keyword evidence="5 6" id="KW-0472">Membrane</keyword>
<dbReference type="InterPro" id="IPR050833">
    <property type="entry name" value="Poly_Biosynth_Transport"/>
</dbReference>
<dbReference type="Pfam" id="PF01943">
    <property type="entry name" value="Polysacc_synt"/>
    <property type="match status" value="1"/>
</dbReference>
<dbReference type="GO" id="GO:0005886">
    <property type="term" value="C:plasma membrane"/>
    <property type="evidence" value="ECO:0007669"/>
    <property type="project" value="UniProtKB-SubCell"/>
</dbReference>
<feature type="transmembrane region" description="Helical" evidence="6">
    <location>
        <begin position="303"/>
        <end position="323"/>
    </location>
</feature>
<evidence type="ECO:0000256" key="6">
    <source>
        <dbReference type="SAM" id="Phobius"/>
    </source>
</evidence>
<keyword evidence="4 6" id="KW-1133">Transmembrane helix</keyword>
<feature type="transmembrane region" description="Helical" evidence="6">
    <location>
        <begin position="161"/>
        <end position="183"/>
    </location>
</feature>
<sequence length="506" mass="57360">MKHNMFRNILANFLGRFWSIVSNFLFIPLYIKFLGFESYSIVSFTLVIAGIMAIFDSGLTATLSRGFARNDHDHEYKVRTFVTLESIYLIIVSIIIIVVVLLAPTIAKDWLHTSGNDNMAKFIMIISFDFGFQMLLRFYMGGLLGFEKQVEANLLQMFWGIIRNGVVVLIILFNPSLYIFFLWQSLSTIIFTLLFRFSVAKALYGGYFKTFNFKIEKPVIKDVWKFAGGMLLISLVAAVNTQLDKLTISKLLPIEQLGYYTLAVSLATSVAVLVNPIATAILPRFTALFSSGSRSEALSLFKITNLYTSVIISCVVGMMAVFAKEIIWIWTGDHTIAEKSADVLIYMVIAYSMLAFSVLPYNIAIANGYTKINNYLGIASIFIAIPGYWMVTERWGVYGVAVVFAAVQIISTIVYLYFINKKFLHIKPFAVFCIKDLLLPLILAGCITFVSHYFLARYFFGSRIFSFLLLSVIGLFSLLVNFLIFIPQNEKINLKKIVFNHKLFKK</sequence>
<evidence type="ECO:0000256" key="3">
    <source>
        <dbReference type="ARBA" id="ARBA00022692"/>
    </source>
</evidence>
<evidence type="ECO:0000313" key="7">
    <source>
        <dbReference type="EMBL" id="MBB4806190.1"/>
    </source>
</evidence>
<proteinExistence type="predicted"/>
<feature type="transmembrane region" description="Helical" evidence="6">
    <location>
        <begin position="464"/>
        <end position="486"/>
    </location>
</feature>
<feature type="transmembrane region" description="Helical" evidence="6">
    <location>
        <begin position="397"/>
        <end position="418"/>
    </location>
</feature>
<feature type="transmembrane region" description="Helical" evidence="6">
    <location>
        <begin position="259"/>
        <end position="282"/>
    </location>
</feature>
<protein>
    <submittedName>
        <fullName evidence="7">O-antigen/teichoic acid export membrane protein</fullName>
    </submittedName>
</protein>
<feature type="transmembrane region" description="Helical" evidence="6">
    <location>
        <begin position="37"/>
        <end position="55"/>
    </location>
</feature>
<evidence type="ECO:0000256" key="4">
    <source>
        <dbReference type="ARBA" id="ARBA00022989"/>
    </source>
</evidence>
<keyword evidence="8" id="KW-1185">Reference proteome</keyword>
<feature type="transmembrane region" description="Helical" evidence="6">
    <location>
        <begin position="343"/>
        <end position="365"/>
    </location>
</feature>
<dbReference type="RefSeq" id="WP_184186753.1">
    <property type="nucleotide sequence ID" value="NZ_JACHLE010000001.1"/>
</dbReference>
<accession>A0A840KF97</accession>
<name>A0A840KF97_9FLAO</name>
<reference evidence="7 8" key="1">
    <citation type="submission" date="2020-08" db="EMBL/GenBank/DDBJ databases">
        <title>Functional genomics of gut bacteria from endangered species of beetles.</title>
        <authorList>
            <person name="Carlos-Shanley C."/>
        </authorList>
    </citation>
    <scope>NUCLEOTIDE SEQUENCE [LARGE SCALE GENOMIC DNA]</scope>
    <source>
        <strain evidence="7 8">S00151</strain>
    </source>
</reference>
<keyword evidence="3 6" id="KW-0812">Transmembrane</keyword>
<feature type="transmembrane region" description="Helical" evidence="6">
    <location>
        <begin position="119"/>
        <end position="140"/>
    </location>
</feature>
<feature type="transmembrane region" description="Helical" evidence="6">
    <location>
        <begin position="438"/>
        <end position="458"/>
    </location>
</feature>